<dbReference type="InterPro" id="IPR032710">
    <property type="entry name" value="NTF2-like_dom_sf"/>
</dbReference>
<reference evidence="2" key="1">
    <citation type="submission" date="2016-07" db="EMBL/GenBank/DDBJ databases">
        <title>Multiple horizontal gene transfer events from other fungi enriched the ability of initially mycotrophic Trichoderma (Ascomycota) to feed on dead plant biomass.</title>
        <authorList>
            <consortium name="DOE Joint Genome Institute"/>
            <person name="Atanasova L."/>
            <person name="Chenthamara K."/>
            <person name="Zhang J."/>
            <person name="Grujic M."/>
            <person name="Henrissat B."/>
            <person name="Kuo A."/>
            <person name="Aerts A."/>
            <person name="Salamov A."/>
            <person name="Lipzen A."/>
            <person name="Labutti K."/>
            <person name="Barry K."/>
            <person name="Miao Y."/>
            <person name="Rahimi M.J."/>
            <person name="Shen Q."/>
            <person name="Grigoriev I.V."/>
            <person name="Kubicek C.P."/>
            <person name="Druzhinina I.S."/>
        </authorList>
    </citation>
    <scope>NUCLEOTIDE SEQUENCE [LARGE SCALE GENOMIC DNA]</scope>
    <source>
        <strain evidence="2">TUCIM 6016</strain>
    </source>
</reference>
<dbReference type="RefSeq" id="XP_024748794.1">
    <property type="nucleotide sequence ID" value="XM_024890928.1"/>
</dbReference>
<evidence type="ECO:0008006" key="3">
    <source>
        <dbReference type="Google" id="ProtNLM"/>
    </source>
</evidence>
<keyword evidence="2" id="KW-1185">Reference proteome</keyword>
<name>A0A2T4B813_9HYPO</name>
<dbReference type="GeneID" id="36599046"/>
<dbReference type="OrthoDB" id="4874523at2759"/>
<dbReference type="Proteomes" id="UP000241546">
    <property type="component" value="Unassembled WGS sequence"/>
</dbReference>
<sequence length="142" mass="16231">MSKATNAQDFIAELAIAFHGSGDTVKLDELFADDLVILLTDKVLPTTVGMNKQGWLNHCANYYAKVYNMRVKTFNVFGDINDLIGWEYRFTFTSKKDNPKMGAREGEDITIRGMSIYKLRTSEKGLQIVEGRDYYSFLHKED</sequence>
<accession>A0A2T4B813</accession>
<dbReference type="AlphaFoldDB" id="A0A2T4B813"/>
<proteinExistence type="predicted"/>
<evidence type="ECO:0000313" key="1">
    <source>
        <dbReference type="EMBL" id="PTB65474.1"/>
    </source>
</evidence>
<protein>
    <recommendedName>
        <fullName evidence="3">SnoaL-like domain-containing protein</fullName>
    </recommendedName>
</protein>
<organism evidence="1 2">
    <name type="scientific">Trichoderma citrinoviride</name>
    <dbReference type="NCBI Taxonomy" id="58853"/>
    <lineage>
        <taxon>Eukaryota</taxon>
        <taxon>Fungi</taxon>
        <taxon>Dikarya</taxon>
        <taxon>Ascomycota</taxon>
        <taxon>Pezizomycotina</taxon>
        <taxon>Sordariomycetes</taxon>
        <taxon>Hypocreomycetidae</taxon>
        <taxon>Hypocreales</taxon>
        <taxon>Hypocreaceae</taxon>
        <taxon>Trichoderma</taxon>
    </lineage>
</organism>
<dbReference type="SUPFAM" id="SSF54427">
    <property type="entry name" value="NTF2-like"/>
    <property type="match status" value="1"/>
</dbReference>
<evidence type="ECO:0000313" key="2">
    <source>
        <dbReference type="Proteomes" id="UP000241546"/>
    </source>
</evidence>
<dbReference type="Gene3D" id="3.10.450.50">
    <property type="match status" value="1"/>
</dbReference>
<gene>
    <name evidence="1" type="ORF">BBK36DRAFT_1122249</name>
</gene>
<dbReference type="EMBL" id="KZ680215">
    <property type="protein sequence ID" value="PTB65474.1"/>
    <property type="molecule type" value="Genomic_DNA"/>
</dbReference>